<dbReference type="RefSeq" id="WP_034319817.1">
    <property type="nucleotide sequence ID" value="NZ_JAVIKA010000003.1"/>
</dbReference>
<keyword evidence="2" id="KW-1185">Reference proteome</keyword>
<dbReference type="GO" id="GO:0004069">
    <property type="term" value="F:L-aspartate:2-oxoglutarate aminotransferase activity"/>
    <property type="evidence" value="ECO:0007669"/>
    <property type="project" value="InterPro"/>
</dbReference>
<comment type="caution">
    <text evidence="1">The sequence shown here is derived from an EMBL/GenBank/DDBJ whole genome shotgun (WGS) entry which is preliminary data.</text>
</comment>
<evidence type="ECO:0000313" key="2">
    <source>
        <dbReference type="Proteomes" id="UP000028091"/>
    </source>
</evidence>
<dbReference type="PANTHER" id="PTHR43799:SF1">
    <property type="entry name" value="ASPARTATE AMINOTRANSFERASE"/>
    <property type="match status" value="1"/>
</dbReference>
<dbReference type="InterPro" id="IPR024551">
    <property type="entry name" value="AspAT_Ic"/>
</dbReference>
<protein>
    <submittedName>
        <fullName evidence="1">Aminotransferase</fullName>
    </submittedName>
</protein>
<dbReference type="Gene3D" id="3.90.1150.10">
    <property type="entry name" value="Aspartate Aminotransferase, domain 1"/>
    <property type="match status" value="1"/>
</dbReference>
<dbReference type="OrthoDB" id="9802328at2"/>
<dbReference type="Pfam" id="PF12897">
    <property type="entry name" value="Asp_aminotransf"/>
    <property type="match status" value="1"/>
</dbReference>
<dbReference type="InterPro" id="IPR015424">
    <property type="entry name" value="PyrdxlP-dep_Trfase"/>
</dbReference>
<dbReference type="PANTHER" id="PTHR43799">
    <property type="entry name" value="AMINOTRANSFERASE, PUTATIVE-RELATED"/>
    <property type="match status" value="1"/>
</dbReference>
<organism evidence="1 2">
    <name type="scientific">Bacillus zhangzhouensis</name>
    <dbReference type="NCBI Taxonomy" id="1178540"/>
    <lineage>
        <taxon>Bacteria</taxon>
        <taxon>Bacillati</taxon>
        <taxon>Bacillota</taxon>
        <taxon>Bacilli</taxon>
        <taxon>Bacillales</taxon>
        <taxon>Bacillaceae</taxon>
        <taxon>Bacillus</taxon>
    </lineage>
</organism>
<gene>
    <name evidence="1" type="ORF">BA70_16085</name>
</gene>
<sequence>MSGFTALSEAELNDLYLALQNEYETYKSKNLHLDMSRGKPSPKQLDLSMGMLDVVTSKDAMTAEDGTDVRNYGGLTGLPETKKFFADVLNLKPEQIIIGGNSSLNMMHDTIARAMTHGVYDSKTPWGELPKVKFLAPSPGYDRHFAICELFNIEMITVDMKADGPDMDQVEKLVAEDEAIKGIWCVPKYSNPDGITYSDEVVDRLASMKTKADDFRIFWDDAYAVHHLTDTPDTLKDIFQAVEEAGHPNRVFMFASTSKITFPGSGVALMASSQDNVSFTQKQLSVQTIGPDKINQLRHLRFFENPEGLKEHMKKHAAIIKPKFDLVLSILDEKLGGKGIAEWHKPNGGYFISLNTLDHCAKAVVQKAKEAGVTLTGAGATYPYGKDPLDRNIRIAPTFPTLEELEQAIDIFTLCVQLVSIEKLLSEKSQSAPTA</sequence>
<dbReference type="EMBL" id="JOTP01000005">
    <property type="protein sequence ID" value="KEP27198.1"/>
    <property type="molecule type" value="Genomic_DNA"/>
</dbReference>
<evidence type="ECO:0000313" key="1">
    <source>
        <dbReference type="EMBL" id="KEP27198.1"/>
    </source>
</evidence>
<dbReference type="CDD" id="cd00609">
    <property type="entry name" value="AAT_like"/>
    <property type="match status" value="1"/>
</dbReference>
<dbReference type="eggNOG" id="COG1167">
    <property type="taxonomic scope" value="Bacteria"/>
</dbReference>
<dbReference type="InterPro" id="IPR015422">
    <property type="entry name" value="PyrdxlP-dep_Trfase_small"/>
</dbReference>
<reference evidence="1 2" key="1">
    <citation type="submission" date="2012-09" db="EMBL/GenBank/DDBJ databases">
        <title>Genome Sequence of Bacillus sp. DW5-4.</title>
        <authorList>
            <person name="Lai Q."/>
            <person name="Liu Y."/>
            <person name="Shao Z."/>
        </authorList>
    </citation>
    <scope>NUCLEOTIDE SEQUENCE [LARGE SCALE GENOMIC DNA]</scope>
    <source>
        <strain evidence="1 2">DW5-4</strain>
    </source>
</reference>
<keyword evidence="1" id="KW-0032">Aminotransferase</keyword>
<dbReference type="SUPFAM" id="SSF53383">
    <property type="entry name" value="PLP-dependent transferases"/>
    <property type="match status" value="1"/>
</dbReference>
<dbReference type="AlphaFoldDB" id="A0A081LD72"/>
<dbReference type="InterPro" id="IPR015421">
    <property type="entry name" value="PyrdxlP-dep_Trfase_major"/>
</dbReference>
<name>A0A081LD72_9BACI</name>
<dbReference type="Gene3D" id="3.40.640.10">
    <property type="entry name" value="Type I PLP-dependent aspartate aminotransferase-like (Major domain)"/>
    <property type="match status" value="1"/>
</dbReference>
<proteinExistence type="predicted"/>
<keyword evidence="1" id="KW-0808">Transferase</keyword>
<dbReference type="Proteomes" id="UP000028091">
    <property type="component" value="Unassembled WGS sequence"/>
</dbReference>
<accession>A0A081LD72</accession>